<feature type="signal peptide" evidence="2">
    <location>
        <begin position="1"/>
        <end position="21"/>
    </location>
</feature>
<proteinExistence type="predicted"/>
<organism evidence="3 4">
    <name type="scientific">Labilithrix luteola</name>
    <dbReference type="NCBI Taxonomy" id="1391654"/>
    <lineage>
        <taxon>Bacteria</taxon>
        <taxon>Pseudomonadati</taxon>
        <taxon>Myxococcota</taxon>
        <taxon>Polyangia</taxon>
        <taxon>Polyangiales</taxon>
        <taxon>Labilitrichaceae</taxon>
        <taxon>Labilithrix</taxon>
    </lineage>
</organism>
<gene>
    <name evidence="3" type="ORF">AKJ09_10454</name>
</gene>
<protein>
    <recommendedName>
        <fullName evidence="5">Lipoprotein</fullName>
    </recommendedName>
</protein>
<dbReference type="RefSeq" id="WP_146654502.1">
    <property type="nucleotide sequence ID" value="NZ_CP012333.1"/>
</dbReference>
<feature type="chain" id="PRO_5005467013" description="Lipoprotein" evidence="2">
    <location>
        <begin position="22"/>
        <end position="402"/>
    </location>
</feature>
<evidence type="ECO:0000256" key="1">
    <source>
        <dbReference type="SAM" id="MobiDB-lite"/>
    </source>
</evidence>
<accession>A0A0K1QDE5</accession>
<keyword evidence="4" id="KW-1185">Reference proteome</keyword>
<dbReference type="EMBL" id="CP012333">
    <property type="protein sequence ID" value="AKV03791.1"/>
    <property type="molecule type" value="Genomic_DNA"/>
</dbReference>
<dbReference type="PROSITE" id="PS51257">
    <property type="entry name" value="PROKAR_LIPOPROTEIN"/>
    <property type="match status" value="1"/>
</dbReference>
<name>A0A0K1QDE5_9BACT</name>
<feature type="region of interest" description="Disordered" evidence="1">
    <location>
        <begin position="28"/>
        <end position="62"/>
    </location>
</feature>
<dbReference type="AlphaFoldDB" id="A0A0K1QDE5"/>
<evidence type="ECO:0000313" key="3">
    <source>
        <dbReference type="EMBL" id="AKV03791.1"/>
    </source>
</evidence>
<reference evidence="3 4" key="1">
    <citation type="submission" date="2015-08" db="EMBL/GenBank/DDBJ databases">
        <authorList>
            <person name="Babu N.S."/>
            <person name="Beckwith C.J."/>
            <person name="Beseler K.G."/>
            <person name="Brison A."/>
            <person name="Carone J.V."/>
            <person name="Caskin T.P."/>
            <person name="Diamond M."/>
            <person name="Durham M.E."/>
            <person name="Foxe J.M."/>
            <person name="Go M."/>
            <person name="Henderson B.A."/>
            <person name="Jones I.B."/>
            <person name="McGettigan J.A."/>
            <person name="Micheletti S.J."/>
            <person name="Nasrallah M.E."/>
            <person name="Ortiz D."/>
            <person name="Piller C.R."/>
            <person name="Privatt S.R."/>
            <person name="Schneider S.L."/>
            <person name="Sharp S."/>
            <person name="Smith T.C."/>
            <person name="Stanton J.D."/>
            <person name="Ullery H.E."/>
            <person name="Wilson R.J."/>
            <person name="Serrano M.G."/>
            <person name="Buck G."/>
            <person name="Lee V."/>
            <person name="Wang Y."/>
            <person name="Carvalho R."/>
            <person name="Voegtly L."/>
            <person name="Shi R."/>
            <person name="Duckworth R."/>
            <person name="Johnson A."/>
            <person name="Loviza R."/>
            <person name="Walstead R."/>
            <person name="Shah Z."/>
            <person name="Kiflezghi M."/>
            <person name="Wade K."/>
            <person name="Ball S.L."/>
            <person name="Bradley K.W."/>
            <person name="Asai D.J."/>
            <person name="Bowman C.A."/>
            <person name="Russell D.A."/>
            <person name="Pope W.H."/>
            <person name="Jacobs-Sera D."/>
            <person name="Hendrix R.W."/>
            <person name="Hatfull G.F."/>
        </authorList>
    </citation>
    <scope>NUCLEOTIDE SEQUENCE [LARGE SCALE GENOMIC DNA]</scope>
    <source>
        <strain evidence="3 4">DSM 27648</strain>
    </source>
</reference>
<evidence type="ECO:0008006" key="5">
    <source>
        <dbReference type="Google" id="ProtNLM"/>
    </source>
</evidence>
<dbReference type="KEGG" id="llu:AKJ09_10454"/>
<sequence length="402" mass="41911">MDKRVLLFLGSLSTAAAVAFASACSDDTTNETVESGGDAGGNDSAPVTPGNDAATPDVAQPDASAPGARVYFASDLTSIDSAVRICLLSSTTTDEPTFADVIDAPAFPDNPKGLAAGEFARLDVAGGKLAGRSLRVALFYAPSLDAFDLSTKSCTDIVKEVRDSDAGTGSLLDGVDFELAAPLPRTFFRDDRSYVVLATGCPRATPVNADYTTGECPGGTLIGQDGGFDGTKSYLQTLAYELDPTPATAAGKNRAQFIFGSSGTKWKAIDLNDMPPVVLPVIRYADPAADGGVRSEPILGTEFDGGAHGFQDSGVLVPAPGTEVTDLKTMTSLAWTYEIANSPVRERSVASIDALSNGLKVADVQDRKAYTFLFFGSPVFPELDDKGAYMPASYHVALIPND</sequence>
<keyword evidence="2" id="KW-0732">Signal</keyword>
<evidence type="ECO:0000256" key="2">
    <source>
        <dbReference type="SAM" id="SignalP"/>
    </source>
</evidence>
<dbReference type="Proteomes" id="UP000064967">
    <property type="component" value="Chromosome"/>
</dbReference>
<evidence type="ECO:0000313" key="4">
    <source>
        <dbReference type="Proteomes" id="UP000064967"/>
    </source>
</evidence>